<dbReference type="OrthoDB" id="6380398at2759"/>
<dbReference type="PROSITE" id="PS00135">
    <property type="entry name" value="TRYPSIN_SER"/>
    <property type="match status" value="1"/>
</dbReference>
<evidence type="ECO:0000259" key="10">
    <source>
        <dbReference type="PROSITE" id="PS50240"/>
    </source>
</evidence>
<dbReference type="EMBL" id="LR899011">
    <property type="protein sequence ID" value="CAD7084469.1"/>
    <property type="molecule type" value="Genomic_DNA"/>
</dbReference>
<dbReference type="CDD" id="cd00190">
    <property type="entry name" value="Tryp_SPc"/>
    <property type="match status" value="1"/>
</dbReference>
<sequence length="414" mass="47021">MENFSVFNKSPSKLQPNLEMKPRNFNLVYVATLLLTMNIILAECDYHFEDYSSSEEDTSSGCRTIWGTDGTCKTLRECPPDQWSGSHRDICFRGRYQKIVCCQNHKHKHPESHRPPRNDNTDRTREKLNGVSGDEKKNKDNKGMRISEQKFEEYMNKIFDNTTSEPNIQGRTPTRPGEYPHMSALGWILETDEIDWKCGGNLISDFFVLTAAHCVSVNGKTPDLVKIGDLNLVEREDTVFPQTFRVIKTYIHPMYDSAAYYNDIGLIELNRKAIFTEFVRPACLWSKPEIPHDNVVAMGYGSTEFGGVQTKTLTELKLTIMNNTECNSRLPPIPAANLGVIESQICAIDPSGRTDTCQGDSGGPLQMNAMKHGRPYYYLIGITSYGIFCGGKYPSVYTRIPSFVEWIENIVWPF</sequence>
<evidence type="ECO:0000256" key="7">
    <source>
        <dbReference type="ARBA" id="ARBA00023157"/>
    </source>
</evidence>
<dbReference type="InterPro" id="IPR018114">
    <property type="entry name" value="TRYPSIN_HIS"/>
</dbReference>
<dbReference type="InterPro" id="IPR009003">
    <property type="entry name" value="Peptidase_S1_PA"/>
</dbReference>
<keyword evidence="6" id="KW-0865">Zymogen</keyword>
<evidence type="ECO:0000313" key="12">
    <source>
        <dbReference type="Proteomes" id="UP000594454"/>
    </source>
</evidence>
<evidence type="ECO:0000256" key="8">
    <source>
        <dbReference type="RuleBase" id="RU363034"/>
    </source>
</evidence>
<dbReference type="PANTHER" id="PTHR24252:SF7">
    <property type="entry name" value="HYALIN"/>
    <property type="match status" value="1"/>
</dbReference>
<evidence type="ECO:0000256" key="2">
    <source>
        <dbReference type="ARBA" id="ARBA00022525"/>
    </source>
</evidence>
<dbReference type="FunCoup" id="A0A7R8YTF5">
    <property type="interactions" value="13"/>
</dbReference>
<dbReference type="SUPFAM" id="SSF50494">
    <property type="entry name" value="Trypsin-like serine proteases"/>
    <property type="match status" value="1"/>
</dbReference>
<evidence type="ECO:0000256" key="3">
    <source>
        <dbReference type="ARBA" id="ARBA00022670"/>
    </source>
</evidence>
<dbReference type="InterPro" id="IPR001314">
    <property type="entry name" value="Peptidase_S1A"/>
</dbReference>
<keyword evidence="5 8" id="KW-0720">Serine protease</keyword>
<accession>A0A7R8YTF5</accession>
<evidence type="ECO:0000256" key="5">
    <source>
        <dbReference type="ARBA" id="ARBA00022825"/>
    </source>
</evidence>
<dbReference type="InParanoid" id="A0A7R8YTF5"/>
<evidence type="ECO:0000256" key="6">
    <source>
        <dbReference type="ARBA" id="ARBA00023145"/>
    </source>
</evidence>
<comment type="subcellular location">
    <subcellularLocation>
        <location evidence="1">Secreted</location>
    </subcellularLocation>
</comment>
<keyword evidence="7" id="KW-1015">Disulfide bond</keyword>
<name>A0A7R8YTF5_HERIL</name>
<keyword evidence="2" id="KW-0964">Secreted</keyword>
<dbReference type="Gene3D" id="2.40.10.10">
    <property type="entry name" value="Trypsin-like serine proteases"/>
    <property type="match status" value="2"/>
</dbReference>
<dbReference type="SMART" id="SM00020">
    <property type="entry name" value="Tryp_SPc"/>
    <property type="match status" value="1"/>
</dbReference>
<evidence type="ECO:0000313" key="11">
    <source>
        <dbReference type="EMBL" id="CAD7084469.1"/>
    </source>
</evidence>
<dbReference type="GO" id="GO:0016485">
    <property type="term" value="P:protein processing"/>
    <property type="evidence" value="ECO:0007669"/>
    <property type="project" value="UniProtKB-ARBA"/>
</dbReference>
<dbReference type="InterPro" id="IPR001254">
    <property type="entry name" value="Trypsin_dom"/>
</dbReference>
<dbReference type="FunFam" id="2.40.10.10:FF:000047">
    <property type="entry name" value="Trypsin eta"/>
    <property type="match status" value="1"/>
</dbReference>
<gene>
    <name evidence="11" type="ORF">HERILL_LOCUS7359</name>
</gene>
<dbReference type="PROSITE" id="PS50240">
    <property type="entry name" value="TRYPSIN_DOM"/>
    <property type="match status" value="1"/>
</dbReference>
<keyword evidence="12" id="KW-1185">Reference proteome</keyword>
<dbReference type="PRINTS" id="PR00722">
    <property type="entry name" value="CHYMOTRYPSIN"/>
</dbReference>
<dbReference type="InterPro" id="IPR033116">
    <property type="entry name" value="TRYPSIN_SER"/>
</dbReference>
<proteinExistence type="predicted"/>
<evidence type="ECO:0000256" key="1">
    <source>
        <dbReference type="ARBA" id="ARBA00004613"/>
    </source>
</evidence>
<evidence type="ECO:0000256" key="4">
    <source>
        <dbReference type="ARBA" id="ARBA00022801"/>
    </source>
</evidence>
<protein>
    <recommendedName>
        <fullName evidence="10">Peptidase S1 domain-containing protein</fullName>
    </recommendedName>
</protein>
<evidence type="ECO:0000256" key="9">
    <source>
        <dbReference type="SAM" id="MobiDB-lite"/>
    </source>
</evidence>
<dbReference type="GO" id="GO:0004252">
    <property type="term" value="F:serine-type endopeptidase activity"/>
    <property type="evidence" value="ECO:0007669"/>
    <property type="project" value="InterPro"/>
</dbReference>
<dbReference type="PANTHER" id="PTHR24252">
    <property type="entry name" value="ACROSIN-RELATED"/>
    <property type="match status" value="1"/>
</dbReference>
<dbReference type="PROSITE" id="PS00134">
    <property type="entry name" value="TRYPSIN_HIS"/>
    <property type="match status" value="1"/>
</dbReference>
<feature type="region of interest" description="Disordered" evidence="9">
    <location>
        <begin position="107"/>
        <end position="142"/>
    </location>
</feature>
<keyword evidence="3 8" id="KW-0645">Protease</keyword>
<reference evidence="11 12" key="1">
    <citation type="submission" date="2020-11" db="EMBL/GenBank/DDBJ databases">
        <authorList>
            <person name="Wallbank WR R."/>
            <person name="Pardo Diaz C."/>
            <person name="Kozak K."/>
            <person name="Martin S."/>
            <person name="Jiggins C."/>
            <person name="Moest M."/>
            <person name="Warren A I."/>
            <person name="Generalovic N T."/>
            <person name="Byers J.R.P. K."/>
            <person name="Montejo-Kovacevich G."/>
            <person name="Yen C E."/>
        </authorList>
    </citation>
    <scope>NUCLEOTIDE SEQUENCE [LARGE SCALE GENOMIC DNA]</scope>
</reference>
<dbReference type="Pfam" id="PF00089">
    <property type="entry name" value="Trypsin"/>
    <property type="match status" value="1"/>
</dbReference>
<dbReference type="Proteomes" id="UP000594454">
    <property type="component" value="Chromosome 3"/>
</dbReference>
<organism evidence="11 12">
    <name type="scientific">Hermetia illucens</name>
    <name type="common">Black soldier fly</name>
    <dbReference type="NCBI Taxonomy" id="343691"/>
    <lineage>
        <taxon>Eukaryota</taxon>
        <taxon>Metazoa</taxon>
        <taxon>Ecdysozoa</taxon>
        <taxon>Arthropoda</taxon>
        <taxon>Hexapoda</taxon>
        <taxon>Insecta</taxon>
        <taxon>Pterygota</taxon>
        <taxon>Neoptera</taxon>
        <taxon>Endopterygota</taxon>
        <taxon>Diptera</taxon>
        <taxon>Brachycera</taxon>
        <taxon>Stratiomyomorpha</taxon>
        <taxon>Stratiomyidae</taxon>
        <taxon>Hermetiinae</taxon>
        <taxon>Hermetia</taxon>
    </lineage>
</organism>
<keyword evidence="4 8" id="KW-0378">Hydrolase</keyword>
<dbReference type="AlphaFoldDB" id="A0A7R8YTF5"/>
<feature type="domain" description="Peptidase S1" evidence="10">
    <location>
        <begin position="168"/>
        <end position="412"/>
    </location>
</feature>
<dbReference type="GO" id="GO:0005576">
    <property type="term" value="C:extracellular region"/>
    <property type="evidence" value="ECO:0007669"/>
    <property type="project" value="UniProtKB-SubCell"/>
</dbReference>
<feature type="compositionally biased region" description="Basic and acidic residues" evidence="9">
    <location>
        <begin position="112"/>
        <end position="142"/>
    </location>
</feature>
<dbReference type="InterPro" id="IPR043504">
    <property type="entry name" value="Peptidase_S1_PA_chymotrypsin"/>
</dbReference>